<dbReference type="AlphaFoldDB" id="A0A451BIW8"/>
<protein>
    <submittedName>
        <fullName evidence="2">Uncharacterized protein</fullName>
    </submittedName>
</protein>
<organism evidence="2">
    <name type="scientific">Candidatus Kentrum sp. SD</name>
    <dbReference type="NCBI Taxonomy" id="2126332"/>
    <lineage>
        <taxon>Bacteria</taxon>
        <taxon>Pseudomonadati</taxon>
        <taxon>Pseudomonadota</taxon>
        <taxon>Gammaproteobacteria</taxon>
        <taxon>Candidatus Kentrum</taxon>
    </lineage>
</organism>
<proteinExistence type="predicted"/>
<gene>
    <name evidence="2" type="ORF">BECKSD772D_GA0070982_100857</name>
</gene>
<keyword evidence="1" id="KW-0812">Transmembrane</keyword>
<accession>A0A451BIW8</accession>
<name>A0A451BIW8_9GAMM</name>
<evidence type="ECO:0000313" key="2">
    <source>
        <dbReference type="EMBL" id="VFK78186.1"/>
    </source>
</evidence>
<dbReference type="EMBL" id="CAADHB010000008">
    <property type="protein sequence ID" value="VFK78186.1"/>
    <property type="molecule type" value="Genomic_DNA"/>
</dbReference>
<keyword evidence="1" id="KW-0472">Membrane</keyword>
<sequence>MTQKRENERDLLNRSRRRILRDIVVGSVGTLVGTLAVSQIHDPFKVSPESSQPNTTIVDIPKEKFSLVEDLERWRRFVRLEIMPDIYNGFIFPAFRCQEINEIKFLSTSLVWGHATLGLANSRKALIEINDTLSRSDKNVLIVFNSDFIEKLSSSLNINSFIDDYDAIMGKLAKGSSIGVDEYSMLLSTKRNGFFKVRFLNDPPNVETGVVSFNGKVEIEKLYREDYERWSKYYDYIADKSKPIKLLKA</sequence>
<reference evidence="2" key="1">
    <citation type="submission" date="2019-02" db="EMBL/GenBank/DDBJ databases">
        <authorList>
            <person name="Gruber-Vodicka R. H."/>
            <person name="Seah K. B. B."/>
        </authorList>
    </citation>
    <scope>NUCLEOTIDE SEQUENCE</scope>
    <source>
        <strain evidence="2">BECK_S127</strain>
    </source>
</reference>
<keyword evidence="1" id="KW-1133">Transmembrane helix</keyword>
<evidence type="ECO:0000256" key="1">
    <source>
        <dbReference type="SAM" id="Phobius"/>
    </source>
</evidence>
<feature type="transmembrane region" description="Helical" evidence="1">
    <location>
        <begin position="20"/>
        <end position="40"/>
    </location>
</feature>